<evidence type="ECO:0000256" key="1">
    <source>
        <dbReference type="SAM" id="Coils"/>
    </source>
</evidence>
<reference evidence="3" key="1">
    <citation type="journal article" date="2019" name="Int. J. Syst. Evol. Microbiol.">
        <title>The Global Catalogue of Microorganisms (GCM) 10K type strain sequencing project: providing services to taxonomists for standard genome sequencing and annotation.</title>
        <authorList>
            <consortium name="The Broad Institute Genomics Platform"/>
            <consortium name="The Broad Institute Genome Sequencing Center for Infectious Disease"/>
            <person name="Wu L."/>
            <person name="Ma J."/>
        </authorList>
    </citation>
    <scope>NUCLEOTIDE SEQUENCE [LARGE SCALE GENOMIC DNA]</scope>
    <source>
        <strain evidence="3">CCUG 62982</strain>
    </source>
</reference>
<dbReference type="Proteomes" id="UP001596977">
    <property type="component" value="Unassembled WGS sequence"/>
</dbReference>
<name>A0ABW3HDH3_9SPHN</name>
<keyword evidence="3" id="KW-1185">Reference proteome</keyword>
<feature type="coiled-coil region" evidence="1">
    <location>
        <begin position="187"/>
        <end position="218"/>
    </location>
</feature>
<feature type="coiled-coil region" evidence="1">
    <location>
        <begin position="81"/>
        <end position="144"/>
    </location>
</feature>
<evidence type="ECO:0008006" key="4">
    <source>
        <dbReference type="Google" id="ProtNLM"/>
    </source>
</evidence>
<evidence type="ECO:0000313" key="2">
    <source>
        <dbReference type="EMBL" id="MFD0948685.1"/>
    </source>
</evidence>
<dbReference type="EMBL" id="JBHTJG010000016">
    <property type="protein sequence ID" value="MFD0948685.1"/>
    <property type="molecule type" value="Genomic_DNA"/>
</dbReference>
<keyword evidence="1" id="KW-0175">Coiled coil</keyword>
<proteinExistence type="predicted"/>
<accession>A0ABW3HDH3</accession>
<sequence length="313" mass="33817">MPTAAIEDLNDILARITAADAAIDEARGRIVSEAEAMAGHFASGPWDEEAPEPDVQPAIDTVADASDHAAEALGTRLSGVVDTARDAVHGIEQAIAQASEQWNSTLHTAEGATREFSAALAEQTQQVQEALRQLDTHLQSAEATWSSAHEAVDGLVERFATEIESNFERTLREACDAFLDDLHGPQTEAVERHLSDAREQAESALERMSQVAEQLLADFEQQVDAAVRDLGQHVSSEVQEKLEAAMQRIIEAAVKRILETILEAVASTQLGAAVTGAMSPVLPELIAIKKLTDVILQAIRIWKDTIGRFGDLF</sequence>
<evidence type="ECO:0000313" key="3">
    <source>
        <dbReference type="Proteomes" id="UP001596977"/>
    </source>
</evidence>
<comment type="caution">
    <text evidence="2">The sequence shown here is derived from an EMBL/GenBank/DDBJ whole genome shotgun (WGS) entry which is preliminary data.</text>
</comment>
<dbReference type="RefSeq" id="WP_264946617.1">
    <property type="nucleotide sequence ID" value="NZ_JAPDRA010000017.1"/>
</dbReference>
<organism evidence="2 3">
    <name type="scientific">Sphingomonas canadensis</name>
    <dbReference type="NCBI Taxonomy" id="1219257"/>
    <lineage>
        <taxon>Bacteria</taxon>
        <taxon>Pseudomonadati</taxon>
        <taxon>Pseudomonadota</taxon>
        <taxon>Alphaproteobacteria</taxon>
        <taxon>Sphingomonadales</taxon>
        <taxon>Sphingomonadaceae</taxon>
        <taxon>Sphingomonas</taxon>
    </lineage>
</organism>
<protein>
    <recommendedName>
        <fullName evidence="4">Apolipoprotein acyltransferase</fullName>
    </recommendedName>
</protein>
<gene>
    <name evidence="2" type="ORF">ACFQ1E_20260</name>
</gene>